<keyword evidence="1" id="KW-0732">Signal</keyword>
<organism evidence="3 4">
    <name type="scientific">Bacterioplanoides pacificum</name>
    <dbReference type="NCBI Taxonomy" id="1171596"/>
    <lineage>
        <taxon>Bacteria</taxon>
        <taxon>Pseudomonadati</taxon>
        <taxon>Pseudomonadota</taxon>
        <taxon>Gammaproteobacteria</taxon>
        <taxon>Oceanospirillales</taxon>
        <taxon>Oceanospirillaceae</taxon>
        <taxon>Bacterioplanoides</taxon>
    </lineage>
</organism>
<evidence type="ECO:0000256" key="1">
    <source>
        <dbReference type="SAM" id="SignalP"/>
    </source>
</evidence>
<feature type="signal peptide" evidence="1">
    <location>
        <begin position="1"/>
        <end position="24"/>
    </location>
</feature>
<dbReference type="Gene3D" id="2.50.20.10">
    <property type="entry name" value="Lipoprotein localisation LolA/LolB/LppX"/>
    <property type="match status" value="1"/>
</dbReference>
<reference evidence="4" key="1">
    <citation type="journal article" date="2019" name="Int. J. Syst. Evol. Microbiol.">
        <title>The Global Catalogue of Microorganisms (GCM) 10K type strain sequencing project: providing services to taxonomists for standard genome sequencing and annotation.</title>
        <authorList>
            <consortium name="The Broad Institute Genomics Platform"/>
            <consortium name="The Broad Institute Genome Sequencing Center for Infectious Disease"/>
            <person name="Wu L."/>
            <person name="Ma J."/>
        </authorList>
    </citation>
    <scope>NUCLEOTIDE SEQUENCE [LARGE SCALE GENOMIC DNA]</scope>
    <source>
        <strain evidence="4">KCTC 42424</strain>
    </source>
</reference>
<dbReference type="InterPro" id="IPR033399">
    <property type="entry name" value="TP_0789-like"/>
</dbReference>
<name>A0ABV7VUS9_9GAMM</name>
<accession>A0ABV7VUS9</accession>
<gene>
    <name evidence="3" type="ORF">ACFOMG_13265</name>
</gene>
<keyword evidence="3" id="KW-0449">Lipoprotein</keyword>
<evidence type="ECO:0000313" key="4">
    <source>
        <dbReference type="Proteomes" id="UP001595722"/>
    </source>
</evidence>
<protein>
    <submittedName>
        <fullName evidence="3">Outer membrane lipoprotein-sorting protein</fullName>
    </submittedName>
</protein>
<proteinExistence type="predicted"/>
<feature type="chain" id="PRO_5046398544" evidence="1">
    <location>
        <begin position="25"/>
        <end position="269"/>
    </location>
</feature>
<dbReference type="CDD" id="cd16329">
    <property type="entry name" value="LolA_like"/>
    <property type="match status" value="1"/>
</dbReference>
<evidence type="ECO:0000259" key="2">
    <source>
        <dbReference type="Pfam" id="PF17131"/>
    </source>
</evidence>
<evidence type="ECO:0000313" key="3">
    <source>
        <dbReference type="EMBL" id="MFC3681070.1"/>
    </source>
</evidence>
<keyword evidence="4" id="KW-1185">Reference proteome</keyword>
<dbReference type="EMBL" id="JBHRYB010000013">
    <property type="protein sequence ID" value="MFC3681070.1"/>
    <property type="molecule type" value="Genomic_DNA"/>
</dbReference>
<dbReference type="Proteomes" id="UP001595722">
    <property type="component" value="Unassembled WGS sequence"/>
</dbReference>
<dbReference type="Pfam" id="PF17131">
    <property type="entry name" value="LolA_like"/>
    <property type="match status" value="1"/>
</dbReference>
<feature type="domain" description="Uncharacterized protein TP-0789" evidence="2">
    <location>
        <begin position="85"/>
        <end position="267"/>
    </location>
</feature>
<sequence>MIFNKTVKILAGSVLMTLAGFSQALDLSGKTPQEQGLAIAEERKTRDLGWGDSQSAVIMTLRNAQGEESVREMRMKSLEVTDDGDKGLTIFDQPRDVKGTAFLSFSHVDKADDQWLYLPALKRVKRISSRNKSGPFMGSEFSYEDLSSFELEKYQFQLLGEESLNGQDCYKIEQIPTDKYSGYTRQVVWLDKAEFRAQKIDFYDRKKSLLKTLTFAQYQQYLDQYWRPMAMTMVNHQTRKSTDLKTLSLEFKTGLKDSDFNKATLKRAR</sequence>
<comment type="caution">
    <text evidence="3">The sequence shown here is derived from an EMBL/GenBank/DDBJ whole genome shotgun (WGS) entry which is preliminary data.</text>
</comment>
<dbReference type="RefSeq" id="WP_376867249.1">
    <property type="nucleotide sequence ID" value="NZ_JBHRYB010000013.1"/>
</dbReference>